<organism evidence="1 2">
    <name type="scientific">Handroanthus impetiginosus</name>
    <dbReference type="NCBI Taxonomy" id="429701"/>
    <lineage>
        <taxon>Eukaryota</taxon>
        <taxon>Viridiplantae</taxon>
        <taxon>Streptophyta</taxon>
        <taxon>Embryophyta</taxon>
        <taxon>Tracheophyta</taxon>
        <taxon>Spermatophyta</taxon>
        <taxon>Magnoliopsida</taxon>
        <taxon>eudicotyledons</taxon>
        <taxon>Gunneridae</taxon>
        <taxon>Pentapetalae</taxon>
        <taxon>asterids</taxon>
        <taxon>lamiids</taxon>
        <taxon>Lamiales</taxon>
        <taxon>Bignoniaceae</taxon>
        <taxon>Crescentiina</taxon>
        <taxon>Tabebuia alliance</taxon>
        <taxon>Handroanthus</taxon>
    </lineage>
</organism>
<gene>
    <name evidence="1" type="ORF">CDL12_13708</name>
</gene>
<accession>A0A2G9H856</accession>
<comment type="caution">
    <text evidence="1">The sequence shown here is derived from an EMBL/GenBank/DDBJ whole genome shotgun (WGS) entry which is preliminary data.</text>
</comment>
<reference evidence="2" key="1">
    <citation type="journal article" date="2018" name="Gigascience">
        <title>Genome assembly of the Pink Ipe (Handroanthus impetiginosus, Bignoniaceae), a highly valued, ecologically keystone Neotropical timber forest tree.</title>
        <authorList>
            <person name="Silva-Junior O.B."/>
            <person name="Grattapaglia D."/>
            <person name="Novaes E."/>
            <person name="Collevatti R.G."/>
        </authorList>
    </citation>
    <scope>NUCLEOTIDE SEQUENCE [LARGE SCALE GENOMIC DNA]</scope>
    <source>
        <strain evidence="2">cv. UFG-1</strain>
    </source>
</reference>
<evidence type="ECO:0000313" key="2">
    <source>
        <dbReference type="Proteomes" id="UP000231279"/>
    </source>
</evidence>
<keyword evidence="2" id="KW-1185">Reference proteome</keyword>
<protein>
    <submittedName>
        <fullName evidence="1">Uncharacterized protein</fullName>
    </submittedName>
</protein>
<dbReference type="EMBL" id="NKXS01002428">
    <property type="protein sequence ID" value="PIN13673.1"/>
    <property type="molecule type" value="Genomic_DNA"/>
</dbReference>
<name>A0A2G9H856_9LAMI</name>
<dbReference type="Proteomes" id="UP000231279">
    <property type="component" value="Unassembled WGS sequence"/>
</dbReference>
<sequence length="85" mass="9742">MSKGKDRKGQSERTITRLNLTITALPIKAQNLAVLVRSIIFPQHAKIFNQQGKYTCTTIQRTLYKNFIASLTSQNLQSTREIHMH</sequence>
<evidence type="ECO:0000313" key="1">
    <source>
        <dbReference type="EMBL" id="PIN13673.1"/>
    </source>
</evidence>
<proteinExistence type="predicted"/>
<dbReference type="AlphaFoldDB" id="A0A2G9H856"/>